<sequence>MVTPVTFKKSAEVTEETCREAGMTIAELLGRVGGKWTIFVIIMLSEGPRRFSELKRDIEGISQKVLTSTLRDLEKDGFVTRKVTPSIPPRVDYALTELGQDLRGPLMALSSWAVVNRNRVAAAREAFEARQTEEPAKIAYFR</sequence>
<gene>
    <name evidence="5" type="ORF">VE25_17685</name>
</gene>
<evidence type="ECO:0000256" key="1">
    <source>
        <dbReference type="ARBA" id="ARBA00023015"/>
    </source>
</evidence>
<evidence type="ECO:0000313" key="6">
    <source>
        <dbReference type="Proteomes" id="UP000033632"/>
    </source>
</evidence>
<keyword evidence="1" id="KW-0805">Transcription regulation</keyword>
<evidence type="ECO:0000313" key="5">
    <source>
        <dbReference type="EMBL" id="KKB10564.1"/>
    </source>
</evidence>
<dbReference type="AlphaFoldDB" id="A0A0F5FNW2"/>
<proteinExistence type="predicted"/>
<dbReference type="PATRIC" id="fig|443610.3.peg.1838"/>
<feature type="domain" description="HTH hxlR-type" evidence="4">
    <location>
        <begin position="18"/>
        <end position="121"/>
    </location>
</feature>
<dbReference type="RefSeq" id="WP_046109976.1">
    <property type="nucleotide sequence ID" value="NZ_JZEX01000147.1"/>
</dbReference>
<dbReference type="InterPro" id="IPR002577">
    <property type="entry name" value="HTH_HxlR"/>
</dbReference>
<dbReference type="Pfam" id="PF01638">
    <property type="entry name" value="HxlR"/>
    <property type="match status" value="1"/>
</dbReference>
<dbReference type="SUPFAM" id="SSF46785">
    <property type="entry name" value="Winged helix' DNA-binding domain"/>
    <property type="match status" value="1"/>
</dbReference>
<dbReference type="InterPro" id="IPR036388">
    <property type="entry name" value="WH-like_DNA-bd_sf"/>
</dbReference>
<dbReference type="GO" id="GO:0003677">
    <property type="term" value="F:DNA binding"/>
    <property type="evidence" value="ECO:0007669"/>
    <property type="project" value="UniProtKB-KW"/>
</dbReference>
<keyword evidence="6" id="KW-1185">Reference proteome</keyword>
<keyword evidence="3" id="KW-0804">Transcription</keyword>
<name>A0A0F5FNW2_9HYPH</name>
<dbReference type="Proteomes" id="UP000033632">
    <property type="component" value="Unassembled WGS sequence"/>
</dbReference>
<reference evidence="5 6" key="1">
    <citation type="submission" date="2015-03" db="EMBL/GenBank/DDBJ databases">
        <authorList>
            <person name="Hassan Y.I."/>
            <person name="Lepp D."/>
            <person name="Li X.-Z."/>
            <person name="Zhou T."/>
        </authorList>
    </citation>
    <scope>NUCLEOTIDE SEQUENCE [LARGE SCALE GENOMIC DNA]</scope>
    <source>
        <strain evidence="5 6">BD-c194</strain>
    </source>
</reference>
<evidence type="ECO:0000259" key="4">
    <source>
        <dbReference type="PROSITE" id="PS51118"/>
    </source>
</evidence>
<dbReference type="InterPro" id="IPR036390">
    <property type="entry name" value="WH_DNA-bd_sf"/>
</dbReference>
<comment type="caution">
    <text evidence="5">The sequence shown here is derived from an EMBL/GenBank/DDBJ whole genome shotgun (WGS) entry which is preliminary data.</text>
</comment>
<accession>A0A0F5FNW2</accession>
<organism evidence="5 6">
    <name type="scientific">Devosia geojensis</name>
    <dbReference type="NCBI Taxonomy" id="443610"/>
    <lineage>
        <taxon>Bacteria</taxon>
        <taxon>Pseudomonadati</taxon>
        <taxon>Pseudomonadota</taxon>
        <taxon>Alphaproteobacteria</taxon>
        <taxon>Hyphomicrobiales</taxon>
        <taxon>Devosiaceae</taxon>
        <taxon>Devosia</taxon>
    </lineage>
</organism>
<dbReference type="Gene3D" id="1.10.10.10">
    <property type="entry name" value="Winged helix-like DNA-binding domain superfamily/Winged helix DNA-binding domain"/>
    <property type="match status" value="1"/>
</dbReference>
<dbReference type="PROSITE" id="PS51118">
    <property type="entry name" value="HTH_HXLR"/>
    <property type="match status" value="1"/>
</dbReference>
<dbReference type="PANTHER" id="PTHR33204:SF39">
    <property type="entry name" value="TRANSCRIPTIONAL REGULATORY PROTEIN"/>
    <property type="match status" value="1"/>
</dbReference>
<dbReference type="OrthoDB" id="9800350at2"/>
<protein>
    <recommendedName>
        <fullName evidence="4">HTH hxlR-type domain-containing protein</fullName>
    </recommendedName>
</protein>
<dbReference type="EMBL" id="JZEX01000147">
    <property type="protein sequence ID" value="KKB10564.1"/>
    <property type="molecule type" value="Genomic_DNA"/>
</dbReference>
<keyword evidence="2" id="KW-0238">DNA-binding</keyword>
<dbReference type="PANTHER" id="PTHR33204">
    <property type="entry name" value="TRANSCRIPTIONAL REGULATOR, MARR FAMILY"/>
    <property type="match status" value="1"/>
</dbReference>
<evidence type="ECO:0000256" key="3">
    <source>
        <dbReference type="ARBA" id="ARBA00023163"/>
    </source>
</evidence>
<evidence type="ECO:0000256" key="2">
    <source>
        <dbReference type="ARBA" id="ARBA00023125"/>
    </source>
</evidence>